<comment type="caution">
    <text evidence="2">The sequence shown here is derived from an EMBL/GenBank/DDBJ whole genome shotgun (WGS) entry which is preliminary data.</text>
</comment>
<feature type="compositionally biased region" description="Polar residues" evidence="1">
    <location>
        <begin position="1"/>
        <end position="17"/>
    </location>
</feature>
<sequence length="102" mass="11432">MATSVIQDNKVSSSSENVLDYQDTSDDVDSDIESETLHRKRKRSKGQKLWKISIKKAIGENNESIIPYNAGIMDGSSFIKNNICLIGRVCFSMQLQRGLYAT</sequence>
<dbReference type="EMBL" id="REGN01006381">
    <property type="protein sequence ID" value="RNA09718.1"/>
    <property type="molecule type" value="Genomic_DNA"/>
</dbReference>
<keyword evidence="3" id="KW-1185">Reference proteome</keyword>
<evidence type="ECO:0000256" key="1">
    <source>
        <dbReference type="SAM" id="MobiDB-lite"/>
    </source>
</evidence>
<feature type="region of interest" description="Disordered" evidence="1">
    <location>
        <begin position="1"/>
        <end position="45"/>
    </location>
</feature>
<protein>
    <submittedName>
        <fullName evidence="2">Uncharacterized protein</fullName>
    </submittedName>
</protein>
<feature type="compositionally biased region" description="Acidic residues" evidence="1">
    <location>
        <begin position="23"/>
        <end position="34"/>
    </location>
</feature>
<name>A0A3M7QFJ5_BRAPC</name>
<reference evidence="2 3" key="1">
    <citation type="journal article" date="2018" name="Sci. Rep.">
        <title>Genomic signatures of local adaptation to the degree of environmental predictability in rotifers.</title>
        <authorList>
            <person name="Franch-Gras L."/>
            <person name="Hahn C."/>
            <person name="Garcia-Roger E.M."/>
            <person name="Carmona M.J."/>
            <person name="Serra M."/>
            <person name="Gomez A."/>
        </authorList>
    </citation>
    <scope>NUCLEOTIDE SEQUENCE [LARGE SCALE GENOMIC DNA]</scope>
    <source>
        <strain evidence="2">HYR1</strain>
    </source>
</reference>
<accession>A0A3M7QFJ5</accession>
<dbReference type="AlphaFoldDB" id="A0A3M7QFJ5"/>
<proteinExistence type="predicted"/>
<evidence type="ECO:0000313" key="2">
    <source>
        <dbReference type="EMBL" id="RNA09718.1"/>
    </source>
</evidence>
<evidence type="ECO:0000313" key="3">
    <source>
        <dbReference type="Proteomes" id="UP000276133"/>
    </source>
</evidence>
<organism evidence="2 3">
    <name type="scientific">Brachionus plicatilis</name>
    <name type="common">Marine rotifer</name>
    <name type="synonym">Brachionus muelleri</name>
    <dbReference type="NCBI Taxonomy" id="10195"/>
    <lineage>
        <taxon>Eukaryota</taxon>
        <taxon>Metazoa</taxon>
        <taxon>Spiralia</taxon>
        <taxon>Gnathifera</taxon>
        <taxon>Rotifera</taxon>
        <taxon>Eurotatoria</taxon>
        <taxon>Monogononta</taxon>
        <taxon>Pseudotrocha</taxon>
        <taxon>Ploima</taxon>
        <taxon>Brachionidae</taxon>
        <taxon>Brachionus</taxon>
    </lineage>
</organism>
<dbReference type="Proteomes" id="UP000276133">
    <property type="component" value="Unassembled WGS sequence"/>
</dbReference>
<gene>
    <name evidence="2" type="ORF">BpHYR1_053343</name>
</gene>